<comment type="caution">
    <text evidence="1">The sequence shown here is derived from an EMBL/GenBank/DDBJ whole genome shotgun (WGS) entry which is preliminary data.</text>
</comment>
<keyword evidence="2" id="KW-1185">Reference proteome</keyword>
<dbReference type="EMBL" id="WJXA01000014">
    <property type="protein sequence ID" value="KAF7117259.1"/>
    <property type="molecule type" value="Genomic_DNA"/>
</dbReference>
<protein>
    <submittedName>
        <fullName evidence="1">Uncharacterized protein</fullName>
    </submittedName>
</protein>
<accession>A0A834FX28</accession>
<evidence type="ECO:0000313" key="1">
    <source>
        <dbReference type="EMBL" id="KAF7117259.1"/>
    </source>
</evidence>
<dbReference type="Proteomes" id="UP000626092">
    <property type="component" value="Unassembled WGS sequence"/>
</dbReference>
<name>A0A834FX28_RHOSS</name>
<geneLocation type="mitochondrion" evidence="1"/>
<keyword evidence="1" id="KW-0496">Mitochondrion</keyword>
<dbReference type="AlphaFoldDB" id="A0A834FX28"/>
<sequence length="169" mass="18929">MLRAYRSKAITPPRSGGSYPQVAEAIEVVDPSYPDEEPGQVAVVVSYRASPGKNPYLGTLVAGPTAGRTAGRVYDSDPYPVDRVSRVQAQIAGIAVGNTGAEPEIQTPIGQLPEWYFTRNQWKLRLKHKRIRCQIEIEQQFHVKVQMWIQIDHIHIKFQDQILQVAPIA</sequence>
<organism evidence="1 2">
    <name type="scientific">Rhododendron simsii</name>
    <name type="common">Sims's rhododendron</name>
    <dbReference type="NCBI Taxonomy" id="118357"/>
    <lineage>
        <taxon>Eukaryota</taxon>
        <taxon>Viridiplantae</taxon>
        <taxon>Streptophyta</taxon>
        <taxon>Embryophyta</taxon>
        <taxon>Tracheophyta</taxon>
        <taxon>Spermatophyta</taxon>
        <taxon>Magnoliopsida</taxon>
        <taxon>eudicotyledons</taxon>
        <taxon>Gunneridae</taxon>
        <taxon>Pentapetalae</taxon>
        <taxon>asterids</taxon>
        <taxon>Ericales</taxon>
        <taxon>Ericaceae</taxon>
        <taxon>Ericoideae</taxon>
        <taxon>Rhodoreae</taxon>
        <taxon>Rhododendron</taxon>
    </lineage>
</organism>
<evidence type="ECO:0000313" key="2">
    <source>
        <dbReference type="Proteomes" id="UP000626092"/>
    </source>
</evidence>
<reference evidence="1" key="1">
    <citation type="submission" date="2019-11" db="EMBL/GenBank/DDBJ databases">
        <authorList>
            <person name="Liu Y."/>
            <person name="Hou J."/>
            <person name="Li T.-Q."/>
            <person name="Guan C.-H."/>
            <person name="Wu X."/>
            <person name="Wu H.-Z."/>
            <person name="Ling F."/>
            <person name="Zhang R."/>
            <person name="Shi X.-G."/>
            <person name="Ren J.-P."/>
            <person name="Chen E.-F."/>
            <person name="Sun J.-M."/>
        </authorList>
    </citation>
    <scope>NUCLEOTIDE SEQUENCE</scope>
    <source>
        <strain evidence="1">Adult_tree_wgs_1</strain>
        <tissue evidence="1">Leaves</tissue>
    </source>
</reference>
<gene>
    <name evidence="1" type="ORF">RHSIM_RhsimMtG0005800</name>
</gene>
<proteinExistence type="predicted"/>